<accession>A0AAV0MYF6</accession>
<dbReference type="Pfam" id="PF03398">
    <property type="entry name" value="Ist1"/>
    <property type="match status" value="1"/>
</dbReference>
<dbReference type="GO" id="GO:0015031">
    <property type="term" value="P:protein transport"/>
    <property type="evidence" value="ECO:0007669"/>
    <property type="project" value="InterPro"/>
</dbReference>
<name>A0AAV0MYF6_9ROSI</name>
<evidence type="ECO:0000256" key="2">
    <source>
        <dbReference type="SAM" id="MobiDB-lite"/>
    </source>
</evidence>
<gene>
    <name evidence="3" type="ORF">LITE_LOCUS30829</name>
</gene>
<dbReference type="Proteomes" id="UP001154282">
    <property type="component" value="Unassembled WGS sequence"/>
</dbReference>
<comment type="similarity">
    <text evidence="1">Belongs to the IST1 family.</text>
</comment>
<protein>
    <submittedName>
        <fullName evidence="3">Uncharacterized protein</fullName>
    </submittedName>
</protein>
<dbReference type="AlphaFoldDB" id="A0AAV0MYF6"/>
<dbReference type="EMBL" id="CAMGYJ010000007">
    <property type="protein sequence ID" value="CAI0451336.1"/>
    <property type="molecule type" value="Genomic_DNA"/>
</dbReference>
<organism evidence="3 4">
    <name type="scientific">Linum tenue</name>
    <dbReference type="NCBI Taxonomy" id="586396"/>
    <lineage>
        <taxon>Eukaryota</taxon>
        <taxon>Viridiplantae</taxon>
        <taxon>Streptophyta</taxon>
        <taxon>Embryophyta</taxon>
        <taxon>Tracheophyta</taxon>
        <taxon>Spermatophyta</taxon>
        <taxon>Magnoliopsida</taxon>
        <taxon>eudicotyledons</taxon>
        <taxon>Gunneridae</taxon>
        <taxon>Pentapetalae</taxon>
        <taxon>rosids</taxon>
        <taxon>fabids</taxon>
        <taxon>Malpighiales</taxon>
        <taxon>Linaceae</taxon>
        <taxon>Linum</taxon>
    </lineage>
</organism>
<reference evidence="3" key="1">
    <citation type="submission" date="2022-08" db="EMBL/GenBank/DDBJ databases">
        <authorList>
            <person name="Gutierrez-Valencia J."/>
        </authorList>
    </citation>
    <scope>NUCLEOTIDE SEQUENCE</scope>
</reference>
<dbReference type="PANTHER" id="PTHR12161:SF59">
    <property type="entry name" value="IST1-LIKE PROTEIN"/>
    <property type="match status" value="1"/>
</dbReference>
<dbReference type="Gene3D" id="1.20.1260.60">
    <property type="entry name" value="Vacuolar protein sorting-associated protein Ist1"/>
    <property type="match status" value="2"/>
</dbReference>
<evidence type="ECO:0000313" key="3">
    <source>
        <dbReference type="EMBL" id="CAI0451336.1"/>
    </source>
</evidence>
<evidence type="ECO:0000256" key="1">
    <source>
        <dbReference type="ARBA" id="ARBA00005536"/>
    </source>
</evidence>
<dbReference type="InterPro" id="IPR042277">
    <property type="entry name" value="IST1-like"/>
</dbReference>
<sequence length="244" mass="26673">MIKKLQALLGKTFKASRYKTLSDLVISRIAYLERQHKARCSQATDDVAQLLAQGHLERALLPATCGDLPELQEMKRLFTSRYGKEFTARATELRNHCGVHPGMANKLSTRQPSLESKIKALKEIAPKSELIPQIEEAPAVSTTNPKPLNTPPPHHPNNKYKDFETAAHAAFELSAQAATAARAAMELSRPPASGGSSSGTLVMLGRSSTGKSTRFAASKDYVPKLFNRSASVTMLERRPPNIGR</sequence>
<proteinExistence type="inferred from homology"/>
<evidence type="ECO:0000313" key="4">
    <source>
        <dbReference type="Proteomes" id="UP001154282"/>
    </source>
</evidence>
<dbReference type="PANTHER" id="PTHR12161">
    <property type="entry name" value="IST1 FAMILY MEMBER"/>
    <property type="match status" value="1"/>
</dbReference>
<dbReference type="InterPro" id="IPR005061">
    <property type="entry name" value="Ist1"/>
</dbReference>
<keyword evidence="4" id="KW-1185">Reference proteome</keyword>
<comment type="caution">
    <text evidence="3">The sequence shown here is derived from an EMBL/GenBank/DDBJ whole genome shotgun (WGS) entry which is preliminary data.</text>
</comment>
<feature type="region of interest" description="Disordered" evidence="2">
    <location>
        <begin position="136"/>
        <end position="159"/>
    </location>
</feature>